<reference evidence="4" key="1">
    <citation type="journal article" date="2020" name="bioRxiv">
        <title>Comparative genomics of Chlamydomonas.</title>
        <authorList>
            <person name="Craig R.J."/>
            <person name="Hasan A.R."/>
            <person name="Ness R.W."/>
            <person name="Keightley P.D."/>
        </authorList>
    </citation>
    <scope>NUCLEOTIDE SEQUENCE</scope>
    <source>
        <strain evidence="4">CCAP 11/70</strain>
    </source>
</reference>
<comment type="caution">
    <text evidence="4">The sequence shown here is derived from an EMBL/GenBank/DDBJ whole genome shotgun (WGS) entry which is preliminary data.</text>
</comment>
<evidence type="ECO:0000259" key="3">
    <source>
        <dbReference type="Pfam" id="PF05548"/>
    </source>
</evidence>
<feature type="region of interest" description="Disordered" evidence="1">
    <location>
        <begin position="450"/>
        <end position="526"/>
    </location>
</feature>
<dbReference type="InterPro" id="IPR008752">
    <property type="entry name" value="Peptidase_M11"/>
</dbReference>
<protein>
    <recommendedName>
        <fullName evidence="3">Peptidase M11 gametolysin domain-containing protein</fullName>
    </recommendedName>
</protein>
<evidence type="ECO:0000313" key="4">
    <source>
        <dbReference type="EMBL" id="KAG2501855.1"/>
    </source>
</evidence>
<dbReference type="Pfam" id="PF05548">
    <property type="entry name" value="Peptidase_M11"/>
    <property type="match status" value="1"/>
</dbReference>
<dbReference type="EMBL" id="JAEHOE010000001">
    <property type="protein sequence ID" value="KAG2501855.1"/>
    <property type="molecule type" value="Genomic_DNA"/>
</dbReference>
<keyword evidence="2" id="KW-0732">Signal</keyword>
<dbReference type="OrthoDB" id="556090at2759"/>
<feature type="compositionally biased region" description="Basic and acidic residues" evidence="1">
    <location>
        <begin position="482"/>
        <end position="499"/>
    </location>
</feature>
<feature type="signal peptide" evidence="2">
    <location>
        <begin position="1"/>
        <end position="30"/>
    </location>
</feature>
<feature type="chain" id="PRO_5032394182" description="Peptidase M11 gametolysin domain-containing protein" evidence="2">
    <location>
        <begin position="31"/>
        <end position="526"/>
    </location>
</feature>
<gene>
    <name evidence="4" type="ORF">HYH03_000353</name>
</gene>
<dbReference type="AlphaFoldDB" id="A0A835YFG7"/>
<evidence type="ECO:0000256" key="2">
    <source>
        <dbReference type="SAM" id="SignalP"/>
    </source>
</evidence>
<name>A0A835YFG7_9CHLO</name>
<organism evidence="4 5">
    <name type="scientific">Edaphochlamys debaryana</name>
    <dbReference type="NCBI Taxonomy" id="47281"/>
    <lineage>
        <taxon>Eukaryota</taxon>
        <taxon>Viridiplantae</taxon>
        <taxon>Chlorophyta</taxon>
        <taxon>core chlorophytes</taxon>
        <taxon>Chlorophyceae</taxon>
        <taxon>CS clade</taxon>
        <taxon>Chlamydomonadales</taxon>
        <taxon>Chlamydomonadales incertae sedis</taxon>
        <taxon>Edaphochlamys</taxon>
    </lineage>
</organism>
<accession>A0A835YFG7</accession>
<feature type="compositionally biased region" description="Low complexity" evidence="1">
    <location>
        <begin position="457"/>
        <end position="481"/>
    </location>
</feature>
<dbReference type="Proteomes" id="UP000612055">
    <property type="component" value="Unassembled WGS sequence"/>
</dbReference>
<evidence type="ECO:0000256" key="1">
    <source>
        <dbReference type="SAM" id="MobiDB-lite"/>
    </source>
</evidence>
<keyword evidence="5" id="KW-1185">Reference proteome</keyword>
<proteinExistence type="predicted"/>
<evidence type="ECO:0000313" key="5">
    <source>
        <dbReference type="Proteomes" id="UP000612055"/>
    </source>
</evidence>
<feature type="domain" description="Peptidase M11 gametolysin" evidence="3">
    <location>
        <begin position="108"/>
        <end position="376"/>
    </location>
</feature>
<sequence>MTGTWRRPAFKAVVALAAVLIFASPGQVVAIDEHKTGGVSYVLIESDSKRMIPLPARDRSNRPARPGDVAVAACTLDPVTNQCSYIAPGDLTLLNSPTLPRASPSQIKLLVILADAPVCNSPMETTLANIRTAYLGPNGDGQGGTAKMLENCSYGLKTIVPSAFQAIRVPITTASQCWTLNSCVYQEFWNVLSALARAQIGNATFDSFNYYSMVFKADQCTWIGLATVGANLMWNKAWILGTWPGFQEVIHNYALWHNQNATGAEYKDTSSVMGNGAACPGAAEMAWTGWASPAVGAGGLNSAAMPSGRPTVTWNLPATYLTGVGNYIRVVPDWVPTYTSNLNLANTDPAVSRNVYLHVRVPGNADVGIDLQHAYKDNNMAAYTSPNRRIGYLTSIPVGTRAVVAKHLLVVYTGPSFIGSQGAILPPATTPAALVAAAFPAALASAAPASPQPPSAPFLSPAATPAAPQPAASPAAAAAPAKEQRRRQEGPPCAEEHAVRPASGMPHIYRSPPSAPGHAGTRARAA</sequence>